<feature type="compositionally biased region" description="Polar residues" evidence="1">
    <location>
        <begin position="171"/>
        <end position="184"/>
    </location>
</feature>
<keyword evidence="2" id="KW-1133">Transmembrane helix</keyword>
<accession>A0A5C0VJF1</accession>
<keyword evidence="2" id="KW-0812">Transmembrane</keyword>
<feature type="transmembrane region" description="Helical" evidence="2">
    <location>
        <begin position="250"/>
        <end position="268"/>
    </location>
</feature>
<protein>
    <submittedName>
        <fullName evidence="3">Uncharacterized protein</fullName>
    </submittedName>
</protein>
<name>A0A5C0VJF1_9SPHI</name>
<keyword evidence="2" id="KW-0472">Membrane</keyword>
<sequence length="291" mass="32371">MIKGFKIVFTFLLILSIAGCTSKRYEWVKVNPEKLHLAKTAKPYSESVRRVNIYINAKHKAELLVYEDADTFLQKNIVPSAQPISKVNRPIKQNKIAKLSTTKKIVAKKSPAIALVKPAPAVKANKQVKLTKPAVKEKTDEEEALSKLNSALILPKKKPKQTIQPKETAVESVTQKEQARQQAGVSPMFSDQADSKTQEATQKSPKAVEDQEVTSSPAEEKLEETQADNLNNPEEEVKNSEEGAFKRNNYMWVGLVLIIIGLIIGLVFGGMAYFISVVGVIFLLIGYFYKV</sequence>
<evidence type="ECO:0000313" key="4">
    <source>
        <dbReference type="Proteomes" id="UP000323653"/>
    </source>
</evidence>
<dbReference type="RefSeq" id="WP_149075545.1">
    <property type="nucleotide sequence ID" value="NZ_CP043329.1"/>
</dbReference>
<proteinExistence type="predicted"/>
<dbReference type="KEGG" id="pej:FYC62_15170"/>
<gene>
    <name evidence="3" type="ORF">FYC62_15170</name>
</gene>
<dbReference type="EMBL" id="CP043329">
    <property type="protein sequence ID" value="QEK52858.1"/>
    <property type="molecule type" value="Genomic_DNA"/>
</dbReference>
<evidence type="ECO:0000256" key="2">
    <source>
        <dbReference type="SAM" id="Phobius"/>
    </source>
</evidence>
<reference evidence="3 4" key="1">
    <citation type="submission" date="2019-08" db="EMBL/GenBank/DDBJ databases">
        <title>Pedobacter sp. nov., isolated from Han river, South Korea.</title>
        <authorList>
            <person name="Lee D.-H."/>
            <person name="Kim Y.-S."/>
            <person name="Hwang E.-M."/>
            <person name="Le Tran T.C."/>
            <person name="Cha C.-J."/>
        </authorList>
    </citation>
    <scope>NUCLEOTIDE SEQUENCE [LARGE SCALE GENOMIC DNA]</scope>
    <source>
        <strain evidence="3 4">CJ43</strain>
    </source>
</reference>
<evidence type="ECO:0000256" key="1">
    <source>
        <dbReference type="SAM" id="MobiDB-lite"/>
    </source>
</evidence>
<dbReference type="Proteomes" id="UP000323653">
    <property type="component" value="Chromosome"/>
</dbReference>
<organism evidence="3 4">
    <name type="scientific">Pedobacter aquae</name>
    <dbReference type="NCBI Taxonomy" id="2605747"/>
    <lineage>
        <taxon>Bacteria</taxon>
        <taxon>Pseudomonadati</taxon>
        <taxon>Bacteroidota</taxon>
        <taxon>Sphingobacteriia</taxon>
        <taxon>Sphingobacteriales</taxon>
        <taxon>Sphingobacteriaceae</taxon>
        <taxon>Pedobacter</taxon>
    </lineage>
</organism>
<dbReference type="AlphaFoldDB" id="A0A5C0VJF1"/>
<feature type="region of interest" description="Disordered" evidence="1">
    <location>
        <begin position="156"/>
        <end position="241"/>
    </location>
</feature>
<dbReference type="PROSITE" id="PS51257">
    <property type="entry name" value="PROKAR_LIPOPROTEIN"/>
    <property type="match status" value="1"/>
</dbReference>
<keyword evidence="4" id="KW-1185">Reference proteome</keyword>
<evidence type="ECO:0000313" key="3">
    <source>
        <dbReference type="EMBL" id="QEK52858.1"/>
    </source>
</evidence>